<name>A0A843WMI2_COLES</name>
<dbReference type="EMBL" id="NMUH01004225">
    <property type="protein sequence ID" value="MQM08866.1"/>
    <property type="molecule type" value="Genomic_DNA"/>
</dbReference>
<evidence type="ECO:0000313" key="3">
    <source>
        <dbReference type="Proteomes" id="UP000652761"/>
    </source>
</evidence>
<dbReference type="InterPro" id="IPR029058">
    <property type="entry name" value="AB_hydrolase_fold"/>
</dbReference>
<dbReference type="OrthoDB" id="408631at2759"/>
<evidence type="ECO:0000259" key="1">
    <source>
        <dbReference type="Pfam" id="PF07859"/>
    </source>
</evidence>
<dbReference type="Gene3D" id="3.40.50.1820">
    <property type="entry name" value="alpha/beta hydrolase"/>
    <property type="match status" value="1"/>
</dbReference>
<keyword evidence="3" id="KW-1185">Reference proteome</keyword>
<dbReference type="Pfam" id="PF07859">
    <property type="entry name" value="Abhydrolase_3"/>
    <property type="match status" value="1"/>
</dbReference>
<evidence type="ECO:0000313" key="2">
    <source>
        <dbReference type="EMBL" id="MQM08866.1"/>
    </source>
</evidence>
<proteinExistence type="predicted"/>
<protein>
    <recommendedName>
        <fullName evidence="1">Alpha/beta hydrolase fold-3 domain-containing protein</fullName>
    </recommendedName>
</protein>
<dbReference type="GO" id="GO:0016787">
    <property type="term" value="F:hydrolase activity"/>
    <property type="evidence" value="ECO:0007669"/>
    <property type="project" value="InterPro"/>
</dbReference>
<organism evidence="2 3">
    <name type="scientific">Colocasia esculenta</name>
    <name type="common">Wild taro</name>
    <name type="synonym">Arum esculentum</name>
    <dbReference type="NCBI Taxonomy" id="4460"/>
    <lineage>
        <taxon>Eukaryota</taxon>
        <taxon>Viridiplantae</taxon>
        <taxon>Streptophyta</taxon>
        <taxon>Embryophyta</taxon>
        <taxon>Tracheophyta</taxon>
        <taxon>Spermatophyta</taxon>
        <taxon>Magnoliopsida</taxon>
        <taxon>Liliopsida</taxon>
        <taxon>Araceae</taxon>
        <taxon>Aroideae</taxon>
        <taxon>Colocasieae</taxon>
        <taxon>Colocasia</taxon>
    </lineage>
</organism>
<reference evidence="2" key="1">
    <citation type="submission" date="2017-07" db="EMBL/GenBank/DDBJ databases">
        <title>Taro Niue Genome Assembly and Annotation.</title>
        <authorList>
            <person name="Atibalentja N."/>
            <person name="Keating K."/>
            <person name="Fields C.J."/>
        </authorList>
    </citation>
    <scope>NUCLEOTIDE SEQUENCE</scope>
    <source>
        <strain evidence="2">Niue_2</strain>
        <tissue evidence="2">Leaf</tissue>
    </source>
</reference>
<comment type="caution">
    <text evidence="2">The sequence shown here is derived from an EMBL/GenBank/DDBJ whole genome shotgun (WGS) entry which is preliminary data.</text>
</comment>
<dbReference type="AlphaFoldDB" id="A0A843WMI2"/>
<feature type="domain" description="Alpha/beta hydrolase fold-3" evidence="1">
    <location>
        <begin position="27"/>
        <end position="111"/>
    </location>
</feature>
<sequence length="136" mass="15327">MSRSVIRRENPIWPSLVRTLASWRLRGRADFSCCFLAGSSSGGNIAYNVTWRLLVEEAEDLRLVVLQAFALNQLYFGCAKIVSLAPNDLMWEMSLPEGANGDHVFCNPMIHHRRRGIEKEAGRIRQALLPSCLVRG</sequence>
<gene>
    <name evidence="2" type="ORF">Taro_041717</name>
</gene>
<dbReference type="SUPFAM" id="SSF53474">
    <property type="entry name" value="alpha/beta-Hydrolases"/>
    <property type="match status" value="1"/>
</dbReference>
<accession>A0A843WMI2</accession>
<dbReference type="InterPro" id="IPR013094">
    <property type="entry name" value="AB_hydrolase_3"/>
</dbReference>
<dbReference type="Proteomes" id="UP000652761">
    <property type="component" value="Unassembled WGS sequence"/>
</dbReference>